<feature type="region of interest" description="Disordered" evidence="1">
    <location>
        <begin position="26"/>
        <end position="45"/>
    </location>
</feature>
<sequence>MVGIHVHDRAARKFISTMAGRRFSSSKGENVTRAAKASGWDEGPKYESSHSELLARLSESPPPASTVTTYPRWKLPSFCARAWTRIVKNCAATLCLSSAEDSRTANANCNRIHRVIGCIGRGAFLAILAKAPNCETISRFTKPYLLRVVGIFTMSDKSDPRDWNVKKPVPRLENRDIAALKCIRSQKNVRSAVARADRGEYLRRGGMHIQDRNDAISMAHT</sequence>
<evidence type="ECO:0000313" key="3">
    <source>
        <dbReference type="Proteomes" id="UP000078492"/>
    </source>
</evidence>
<evidence type="ECO:0000313" key="2">
    <source>
        <dbReference type="EMBL" id="KYN11552.1"/>
    </source>
</evidence>
<accession>A0A195DFD2</accession>
<gene>
    <name evidence="2" type="ORF">ALC57_16336</name>
</gene>
<protein>
    <submittedName>
        <fullName evidence="2">Uncharacterized protein</fullName>
    </submittedName>
</protein>
<organism evidence="2 3">
    <name type="scientific">Trachymyrmex cornetzi</name>
    <dbReference type="NCBI Taxonomy" id="471704"/>
    <lineage>
        <taxon>Eukaryota</taxon>
        <taxon>Metazoa</taxon>
        <taxon>Ecdysozoa</taxon>
        <taxon>Arthropoda</taxon>
        <taxon>Hexapoda</taxon>
        <taxon>Insecta</taxon>
        <taxon>Pterygota</taxon>
        <taxon>Neoptera</taxon>
        <taxon>Endopterygota</taxon>
        <taxon>Hymenoptera</taxon>
        <taxon>Apocrita</taxon>
        <taxon>Aculeata</taxon>
        <taxon>Formicoidea</taxon>
        <taxon>Formicidae</taxon>
        <taxon>Myrmicinae</taxon>
        <taxon>Trachymyrmex</taxon>
    </lineage>
</organism>
<keyword evidence="3" id="KW-1185">Reference proteome</keyword>
<dbReference type="EMBL" id="KQ980905">
    <property type="protein sequence ID" value="KYN11552.1"/>
    <property type="molecule type" value="Genomic_DNA"/>
</dbReference>
<proteinExistence type="predicted"/>
<name>A0A195DFD2_9HYME</name>
<reference evidence="2 3" key="1">
    <citation type="submission" date="2015-09" db="EMBL/GenBank/DDBJ databases">
        <title>Trachymyrmex cornetzi WGS genome.</title>
        <authorList>
            <person name="Nygaard S."/>
            <person name="Hu H."/>
            <person name="Boomsma J."/>
            <person name="Zhang G."/>
        </authorList>
    </citation>
    <scope>NUCLEOTIDE SEQUENCE [LARGE SCALE GENOMIC DNA]</scope>
    <source>
        <strain evidence="2">Tcor2-1</strain>
        <tissue evidence="2">Whole body</tissue>
    </source>
</reference>
<dbReference type="Proteomes" id="UP000078492">
    <property type="component" value="Unassembled WGS sequence"/>
</dbReference>
<dbReference type="AlphaFoldDB" id="A0A195DFD2"/>
<evidence type="ECO:0000256" key="1">
    <source>
        <dbReference type="SAM" id="MobiDB-lite"/>
    </source>
</evidence>